<organism evidence="9 10">
    <name type="scientific">Cannabis sativa</name>
    <name type="common">Hemp</name>
    <name type="synonym">Marijuana</name>
    <dbReference type="NCBI Taxonomy" id="3483"/>
    <lineage>
        <taxon>Eukaryota</taxon>
        <taxon>Viridiplantae</taxon>
        <taxon>Streptophyta</taxon>
        <taxon>Embryophyta</taxon>
        <taxon>Tracheophyta</taxon>
        <taxon>Spermatophyta</taxon>
        <taxon>Magnoliopsida</taxon>
        <taxon>eudicotyledons</taxon>
        <taxon>Gunneridae</taxon>
        <taxon>Pentapetalae</taxon>
        <taxon>rosids</taxon>
        <taxon>fabids</taxon>
        <taxon>Rosales</taxon>
        <taxon>Cannabaceae</taxon>
        <taxon>Cannabis</taxon>
    </lineage>
</organism>
<feature type="region of interest" description="Disordered" evidence="7">
    <location>
        <begin position="24"/>
        <end position="75"/>
    </location>
</feature>
<dbReference type="GO" id="GO:0009873">
    <property type="term" value="P:ethylene-activated signaling pathway"/>
    <property type="evidence" value="ECO:0007669"/>
    <property type="project" value="InterPro"/>
</dbReference>
<dbReference type="InterPro" id="IPR036955">
    <property type="entry name" value="AP2/ERF_dom_sf"/>
</dbReference>
<dbReference type="PANTHER" id="PTHR31190">
    <property type="entry name" value="DNA-BINDING DOMAIN"/>
    <property type="match status" value="1"/>
</dbReference>
<keyword evidence="3" id="KW-0238">DNA-binding</keyword>
<dbReference type="Proteomes" id="UP000583929">
    <property type="component" value="Unassembled WGS sequence"/>
</dbReference>
<proteinExistence type="inferred from homology"/>
<protein>
    <recommendedName>
        <fullName evidence="8">AP2/ERF domain-containing protein</fullName>
    </recommendedName>
</protein>
<keyword evidence="10" id="KW-1185">Reference proteome</keyword>
<dbReference type="Gene3D" id="3.30.730.10">
    <property type="entry name" value="AP2/ERF domain"/>
    <property type="match status" value="1"/>
</dbReference>
<evidence type="ECO:0000313" key="10">
    <source>
        <dbReference type="Proteomes" id="UP000583929"/>
    </source>
</evidence>
<dbReference type="EMBL" id="JAATIQ010000021">
    <property type="protein sequence ID" value="KAF4399349.1"/>
    <property type="molecule type" value="Genomic_DNA"/>
</dbReference>
<keyword evidence="4" id="KW-0804">Transcription</keyword>
<reference evidence="9 10" key="1">
    <citation type="journal article" date="2020" name="bioRxiv">
        <title>Sequence and annotation of 42 cannabis genomes reveals extensive copy number variation in cannabinoid synthesis and pathogen resistance genes.</title>
        <authorList>
            <person name="Mckernan K.J."/>
            <person name="Helbert Y."/>
            <person name="Kane L.T."/>
            <person name="Ebling H."/>
            <person name="Zhang L."/>
            <person name="Liu B."/>
            <person name="Eaton Z."/>
            <person name="Mclaughlin S."/>
            <person name="Kingan S."/>
            <person name="Baybayan P."/>
            <person name="Concepcion G."/>
            <person name="Jordan M."/>
            <person name="Riva A."/>
            <person name="Barbazuk W."/>
            <person name="Harkins T."/>
        </authorList>
    </citation>
    <scope>NUCLEOTIDE SEQUENCE [LARGE SCALE GENOMIC DNA]</scope>
    <source>
        <strain evidence="10">cv. Jamaican Lion 4</strain>
        <tissue evidence="9">Leaf</tissue>
    </source>
</reference>
<dbReference type="AlphaFoldDB" id="A0A7J6HWZ3"/>
<dbReference type="InterPro" id="IPR016177">
    <property type="entry name" value="DNA-bd_dom_sf"/>
</dbReference>
<evidence type="ECO:0000256" key="5">
    <source>
        <dbReference type="ARBA" id="ARBA00023242"/>
    </source>
</evidence>
<sequence>MSSDPHDQKYSSFKYSIESLSGHQHHDSLFNQPLSEKKSSTNYNKKEDRESYVIISKPKEDNKDKDKDRDHDEVSYRGVRKRPWGKFAAEIRDSTRNGARVWLGTFGTAAEAALAYDQAAFTTRGSLAVLNFPADKVGQSLKDIEYGFDTRGWSPVLALKRKYSMPRHNNGPAAERSQKKVQIKDTNNNINTTSMNENNDSNKNNKISTENHLVVLEDLGPEYLEELLSIRDHL</sequence>
<feature type="domain" description="AP2/ERF" evidence="8">
    <location>
        <begin position="75"/>
        <end position="133"/>
    </location>
</feature>
<dbReference type="SUPFAM" id="SSF54171">
    <property type="entry name" value="DNA-binding domain"/>
    <property type="match status" value="1"/>
</dbReference>
<comment type="caution">
    <text evidence="9">The sequence shown here is derived from an EMBL/GenBank/DDBJ whole genome shotgun (WGS) entry which is preliminary data.</text>
</comment>
<dbReference type="PROSITE" id="PS51032">
    <property type="entry name" value="AP2_ERF"/>
    <property type="match status" value="1"/>
</dbReference>
<evidence type="ECO:0000256" key="4">
    <source>
        <dbReference type="ARBA" id="ARBA00023163"/>
    </source>
</evidence>
<comment type="subcellular location">
    <subcellularLocation>
        <location evidence="1">Nucleus</location>
    </subcellularLocation>
</comment>
<evidence type="ECO:0000256" key="1">
    <source>
        <dbReference type="ARBA" id="ARBA00004123"/>
    </source>
</evidence>
<evidence type="ECO:0000256" key="6">
    <source>
        <dbReference type="ARBA" id="ARBA00024343"/>
    </source>
</evidence>
<gene>
    <name evidence="9" type="ORF">G4B88_022432</name>
</gene>
<dbReference type="InterPro" id="IPR044808">
    <property type="entry name" value="ERF_plant"/>
</dbReference>
<dbReference type="FunFam" id="3.30.730.10:FF:000001">
    <property type="entry name" value="Ethylene-responsive transcription factor 2"/>
    <property type="match status" value="1"/>
</dbReference>
<dbReference type="GO" id="GO:0005634">
    <property type="term" value="C:nucleus"/>
    <property type="evidence" value="ECO:0007669"/>
    <property type="project" value="UniProtKB-SubCell"/>
</dbReference>
<accession>A0A7J6HWZ3</accession>
<dbReference type="GO" id="GO:0003677">
    <property type="term" value="F:DNA binding"/>
    <property type="evidence" value="ECO:0007669"/>
    <property type="project" value="UniProtKB-KW"/>
</dbReference>
<dbReference type="GO" id="GO:0003700">
    <property type="term" value="F:DNA-binding transcription factor activity"/>
    <property type="evidence" value="ECO:0007669"/>
    <property type="project" value="InterPro"/>
</dbReference>
<feature type="compositionally biased region" description="Basic and acidic residues" evidence="7">
    <location>
        <begin position="35"/>
        <end position="75"/>
    </location>
</feature>
<dbReference type="Pfam" id="PF00847">
    <property type="entry name" value="AP2"/>
    <property type="match status" value="1"/>
</dbReference>
<evidence type="ECO:0000259" key="8">
    <source>
        <dbReference type="PROSITE" id="PS51032"/>
    </source>
</evidence>
<evidence type="ECO:0000256" key="3">
    <source>
        <dbReference type="ARBA" id="ARBA00023125"/>
    </source>
</evidence>
<dbReference type="PANTHER" id="PTHR31190:SF314">
    <property type="entry name" value="ETHYLENE-RESPONSIVE TRANSCRIPTION FACTOR ERF094"/>
    <property type="match status" value="1"/>
</dbReference>
<keyword evidence="2" id="KW-0805">Transcription regulation</keyword>
<dbReference type="InterPro" id="IPR001471">
    <property type="entry name" value="AP2/ERF_dom"/>
</dbReference>
<comment type="similarity">
    <text evidence="6">Belongs to the AP2/ERF transcription factor family. ERF subfamily.</text>
</comment>
<dbReference type="CDD" id="cd00018">
    <property type="entry name" value="AP2"/>
    <property type="match status" value="1"/>
</dbReference>
<evidence type="ECO:0000256" key="2">
    <source>
        <dbReference type="ARBA" id="ARBA00023015"/>
    </source>
</evidence>
<name>A0A7J6HWZ3_CANSA</name>
<evidence type="ECO:0000256" key="7">
    <source>
        <dbReference type="SAM" id="MobiDB-lite"/>
    </source>
</evidence>
<dbReference type="PRINTS" id="PR00367">
    <property type="entry name" value="ETHRSPELEMNT"/>
</dbReference>
<keyword evidence="5" id="KW-0539">Nucleus</keyword>
<dbReference type="SMART" id="SM00380">
    <property type="entry name" value="AP2"/>
    <property type="match status" value="1"/>
</dbReference>
<evidence type="ECO:0000313" key="9">
    <source>
        <dbReference type="EMBL" id="KAF4399349.1"/>
    </source>
</evidence>